<keyword evidence="9 16" id="KW-0560">Oxidoreductase</keyword>
<feature type="domain" description="Cytochrome c" evidence="15">
    <location>
        <begin position="723"/>
        <end position="861"/>
    </location>
</feature>
<dbReference type="InterPro" id="IPR011460">
    <property type="entry name" value="Lcl_C"/>
</dbReference>
<proteinExistence type="predicted"/>
<dbReference type="FunFam" id="1.10.760.10:FF:000019">
    <property type="entry name" value="Di-heme cytochrome C peroxidase"/>
    <property type="match status" value="1"/>
</dbReference>
<evidence type="ECO:0000256" key="7">
    <source>
        <dbReference type="ARBA" id="ARBA00022764"/>
    </source>
</evidence>
<dbReference type="AlphaFoldDB" id="A0A377Q9B4"/>
<feature type="signal peptide" evidence="14">
    <location>
        <begin position="1"/>
        <end position="20"/>
    </location>
</feature>
<evidence type="ECO:0000256" key="2">
    <source>
        <dbReference type="ARBA" id="ARBA00004856"/>
    </source>
</evidence>
<dbReference type="EMBL" id="UGHR01000001">
    <property type="protein sequence ID" value="STQ91482.1"/>
    <property type="molecule type" value="Genomic_DNA"/>
</dbReference>
<accession>A0A377Q9B4</accession>
<evidence type="ECO:0000313" key="17">
    <source>
        <dbReference type="EMBL" id="TCU88446.1"/>
    </source>
</evidence>
<name>A0A377Q9B4_9NEIS</name>
<dbReference type="InterPro" id="IPR009056">
    <property type="entry name" value="Cyt_c-like_dom"/>
</dbReference>
<evidence type="ECO:0000256" key="10">
    <source>
        <dbReference type="ARBA" id="ARBA00023004"/>
    </source>
</evidence>
<evidence type="ECO:0000256" key="5">
    <source>
        <dbReference type="ARBA" id="ARBA00022723"/>
    </source>
</evidence>
<evidence type="ECO:0000256" key="12">
    <source>
        <dbReference type="ARBA" id="ARBA00073576"/>
    </source>
</evidence>
<evidence type="ECO:0000256" key="14">
    <source>
        <dbReference type="SAM" id="SignalP"/>
    </source>
</evidence>
<dbReference type="PROSITE" id="PS51007">
    <property type="entry name" value="CYTC"/>
    <property type="match status" value="2"/>
</dbReference>
<keyword evidence="7" id="KW-0574">Periplasm</keyword>
<dbReference type="RefSeq" id="WP_115227683.1">
    <property type="nucleotide sequence ID" value="NZ_CAWOLO010000003.1"/>
</dbReference>
<dbReference type="GO" id="GO:0020037">
    <property type="term" value="F:heme binding"/>
    <property type="evidence" value="ECO:0007669"/>
    <property type="project" value="InterPro"/>
</dbReference>
<organism evidence="16 18">
    <name type="scientific">Iodobacter fluviatilis</name>
    <dbReference type="NCBI Taxonomy" id="537"/>
    <lineage>
        <taxon>Bacteria</taxon>
        <taxon>Pseudomonadati</taxon>
        <taxon>Pseudomonadota</taxon>
        <taxon>Betaproteobacteria</taxon>
        <taxon>Neisseriales</taxon>
        <taxon>Chitinibacteraceae</taxon>
        <taxon>Iodobacter</taxon>
    </lineage>
</organism>
<evidence type="ECO:0000259" key="15">
    <source>
        <dbReference type="PROSITE" id="PS51007"/>
    </source>
</evidence>
<dbReference type="InterPro" id="IPR036909">
    <property type="entry name" value="Cyt_c-like_dom_sf"/>
</dbReference>
<dbReference type="PROSITE" id="PS51257">
    <property type="entry name" value="PROKAR_LIPOPROTEIN"/>
    <property type="match status" value="1"/>
</dbReference>
<evidence type="ECO:0000313" key="16">
    <source>
        <dbReference type="EMBL" id="STQ91482.1"/>
    </source>
</evidence>
<evidence type="ECO:0000256" key="8">
    <source>
        <dbReference type="ARBA" id="ARBA00022982"/>
    </source>
</evidence>
<feature type="chain" id="PRO_5017070280" description="Methylamine utilization protein MauG" evidence="14">
    <location>
        <begin position="21"/>
        <end position="877"/>
    </location>
</feature>
<dbReference type="PANTHER" id="PTHR30600">
    <property type="entry name" value="CYTOCHROME C PEROXIDASE-RELATED"/>
    <property type="match status" value="1"/>
</dbReference>
<reference evidence="17 19" key="2">
    <citation type="submission" date="2019-03" db="EMBL/GenBank/DDBJ databases">
        <title>Genomic Encyclopedia of Type Strains, Phase IV (KMG-IV): sequencing the most valuable type-strain genomes for metagenomic binning, comparative biology and taxonomic classification.</title>
        <authorList>
            <person name="Goeker M."/>
        </authorList>
    </citation>
    <scope>NUCLEOTIDE SEQUENCE [LARGE SCALE GENOMIC DNA]</scope>
    <source>
        <strain evidence="17 19">DSM 3764</strain>
    </source>
</reference>
<dbReference type="OrthoDB" id="9805202at2"/>
<evidence type="ECO:0000256" key="13">
    <source>
        <dbReference type="PROSITE-ProRule" id="PRU00433"/>
    </source>
</evidence>
<dbReference type="GO" id="GO:0004130">
    <property type="term" value="F:cytochrome-c peroxidase activity"/>
    <property type="evidence" value="ECO:0007669"/>
    <property type="project" value="TreeGrafter"/>
</dbReference>
<dbReference type="Pfam" id="PF07603">
    <property type="entry name" value="Lcl_C"/>
    <property type="match status" value="1"/>
</dbReference>
<protein>
    <recommendedName>
        <fullName evidence="12">Methylamine utilization protein MauG</fullName>
    </recommendedName>
</protein>
<dbReference type="GO" id="GO:0042597">
    <property type="term" value="C:periplasmic space"/>
    <property type="evidence" value="ECO:0007669"/>
    <property type="project" value="UniProtKB-SubCell"/>
</dbReference>
<keyword evidence="6 14" id="KW-0732">Signal</keyword>
<evidence type="ECO:0000256" key="9">
    <source>
        <dbReference type="ARBA" id="ARBA00023002"/>
    </source>
</evidence>
<comment type="function">
    <text evidence="11">Involved in methylamine metabolism. Essential for the maturation of the beta subunit of MADH, presumably via a step in the biosynthesis of tryptophan tryptophylquinone (TTQ), the cofactor of MADH.</text>
</comment>
<sequence>MKLRHLAFLLCSLSFITACSSDSSPEIKTGSLQNISGLDYDTPSQHGRTTANGEYQYLEGENITFRIGALELGKVAAGAAITPLSLAGSEAGAHKIMQLLLTLDEDDNGNNGIQITASDAARFVKTQTIQSANISELLDASGVAHTLVSAEYARQFYNLSMQAISGVKPTQRYTRKDAVSGATLSDEATRAGCVADSQTGLSWEVKTIDGLRAAKHRYLPAMVRGASNEGQCDASLEVCTAGDYSEKVNEARLCGFEDWRTPSEAELKTLLDPSQYDAGKQLAAIDRRAFPDAEPTFYWSDTLRKVHGFLAVWFNDTHKTLDSTILAKERYGALRLVRGPMIPDAPSKEDQEDPNYIPLTNEGKLPKIGQPYACVDINDRALLANKQKAEIRLLTPSDKNAPANQSLSPEQVKTLLATSNAGACGVSNWRLPTSAEMSKILTMALDTENTELRQAMPYLDNKASYWVGTTDQLSSISANSPNAQNPAAARVVLISQTARPFFERVPSSPNTRPSEAELASWRDQYSRYQPGSSTQPNWPAPTLDASTKEGFADLGLLPAPSFPANNPYSPEKVALGEKLFADPRLSRNNLISCASCHDPKNGWSDPKELSEGHVGQLGSRNAMTIINTAYVKELFWDGRAKSLEEQATGPISNPLEMHQSLSQTAYKIAAAPEYAALFTAAFGDQTINAERIAKAIATFERTITSQESDFDRFLKGDRKALSNDALWGLQLFRTKARCINCHNTPLMSDNQYHSNGLHYYGRELEDLGRYNVTNNPADIGKFRTPMLRDIIYSGNYMHNGLFSMGNGVGVLAMYNAGMVQTLPTGLDKFNPDFPKTSPEIKSLGLSKNEINALFEFMKAISAQPRTRPASEKELFQK</sequence>
<evidence type="ECO:0000256" key="11">
    <source>
        <dbReference type="ARBA" id="ARBA00058991"/>
    </source>
</evidence>
<comment type="pathway">
    <text evidence="2">One-carbon metabolism; methylamine degradation.</text>
</comment>
<dbReference type="EMBL" id="SMBT01000003">
    <property type="protein sequence ID" value="TCU88446.1"/>
    <property type="molecule type" value="Genomic_DNA"/>
</dbReference>
<feature type="domain" description="Cytochrome c" evidence="15">
    <location>
        <begin position="571"/>
        <end position="672"/>
    </location>
</feature>
<dbReference type="Pfam" id="PF03150">
    <property type="entry name" value="CCP_MauG"/>
    <property type="match status" value="1"/>
</dbReference>
<keyword evidence="5 13" id="KW-0479">Metal-binding</keyword>
<evidence type="ECO:0000256" key="6">
    <source>
        <dbReference type="ARBA" id="ARBA00022729"/>
    </source>
</evidence>
<keyword evidence="3" id="KW-0813">Transport</keyword>
<dbReference type="SUPFAM" id="SSF46626">
    <property type="entry name" value="Cytochrome c"/>
    <property type="match status" value="2"/>
</dbReference>
<dbReference type="GO" id="GO:0046872">
    <property type="term" value="F:metal ion binding"/>
    <property type="evidence" value="ECO:0007669"/>
    <property type="project" value="UniProtKB-KW"/>
</dbReference>
<evidence type="ECO:0000313" key="18">
    <source>
        <dbReference type="Proteomes" id="UP000255108"/>
    </source>
</evidence>
<evidence type="ECO:0000256" key="4">
    <source>
        <dbReference type="ARBA" id="ARBA00022617"/>
    </source>
</evidence>
<evidence type="ECO:0000256" key="1">
    <source>
        <dbReference type="ARBA" id="ARBA00004418"/>
    </source>
</evidence>
<keyword evidence="16" id="KW-0575">Peroxidase</keyword>
<dbReference type="Proteomes" id="UP000295794">
    <property type="component" value="Unassembled WGS sequence"/>
</dbReference>
<evidence type="ECO:0000256" key="3">
    <source>
        <dbReference type="ARBA" id="ARBA00022448"/>
    </source>
</evidence>
<keyword evidence="8" id="KW-0249">Electron transport</keyword>
<dbReference type="Gene3D" id="1.10.760.10">
    <property type="entry name" value="Cytochrome c-like domain"/>
    <property type="match status" value="2"/>
</dbReference>
<dbReference type="InterPro" id="IPR004852">
    <property type="entry name" value="Di-haem_cyt_c_peroxidsae"/>
</dbReference>
<dbReference type="Proteomes" id="UP000255108">
    <property type="component" value="Unassembled WGS sequence"/>
</dbReference>
<dbReference type="GO" id="GO:0009055">
    <property type="term" value="F:electron transfer activity"/>
    <property type="evidence" value="ECO:0007669"/>
    <property type="project" value="InterPro"/>
</dbReference>
<gene>
    <name evidence="16" type="primary">ccp_2</name>
    <name evidence="17" type="ORF">EV682_10329</name>
    <name evidence="16" type="ORF">NCTC11159_02555</name>
</gene>
<keyword evidence="4 13" id="KW-0349">Heme</keyword>
<evidence type="ECO:0000313" key="19">
    <source>
        <dbReference type="Proteomes" id="UP000295794"/>
    </source>
</evidence>
<dbReference type="InterPro" id="IPR051395">
    <property type="entry name" value="Cytochrome_c_Peroxidase/MauG"/>
</dbReference>
<reference evidence="16 18" key="1">
    <citation type="submission" date="2018-06" db="EMBL/GenBank/DDBJ databases">
        <authorList>
            <consortium name="Pathogen Informatics"/>
            <person name="Doyle S."/>
        </authorList>
    </citation>
    <scope>NUCLEOTIDE SEQUENCE [LARGE SCALE GENOMIC DNA]</scope>
    <source>
        <strain evidence="16 18">NCTC11159</strain>
    </source>
</reference>
<comment type="subcellular location">
    <subcellularLocation>
        <location evidence="1">Periplasm</location>
    </subcellularLocation>
</comment>
<dbReference type="PANTHER" id="PTHR30600:SF10">
    <property type="entry name" value="BLL6722 PROTEIN"/>
    <property type="match status" value="1"/>
</dbReference>
<keyword evidence="19" id="KW-1185">Reference proteome</keyword>
<keyword evidence="10 13" id="KW-0408">Iron</keyword>